<evidence type="ECO:0000256" key="1">
    <source>
        <dbReference type="SAM" id="MobiDB-lite"/>
    </source>
</evidence>
<evidence type="ECO:0000256" key="2">
    <source>
        <dbReference type="SAM" id="SignalP"/>
    </source>
</evidence>
<evidence type="ECO:0000313" key="3">
    <source>
        <dbReference type="EMBL" id="WAZ21454.1"/>
    </source>
</evidence>
<protein>
    <submittedName>
        <fullName evidence="3">Uncharacterized protein</fullName>
    </submittedName>
</protein>
<keyword evidence="4" id="KW-1185">Reference proteome</keyword>
<dbReference type="RefSeq" id="WP_269659101.1">
    <property type="nucleotide sequence ID" value="NZ_CP114413.1"/>
</dbReference>
<feature type="chain" id="PRO_5045111463" evidence="2">
    <location>
        <begin position="31"/>
        <end position="179"/>
    </location>
</feature>
<feature type="compositionally biased region" description="Basic and acidic residues" evidence="1">
    <location>
        <begin position="168"/>
        <end position="179"/>
    </location>
</feature>
<accession>A0ABY7KET6</accession>
<organism evidence="3 4">
    <name type="scientific">Streptomyces cinnabarinus</name>
    <dbReference type="NCBI Taxonomy" id="67287"/>
    <lineage>
        <taxon>Bacteria</taxon>
        <taxon>Bacillati</taxon>
        <taxon>Actinomycetota</taxon>
        <taxon>Actinomycetes</taxon>
        <taxon>Kitasatosporales</taxon>
        <taxon>Streptomycetaceae</taxon>
        <taxon>Streptomyces</taxon>
    </lineage>
</organism>
<dbReference type="Proteomes" id="UP001164439">
    <property type="component" value="Chromosome"/>
</dbReference>
<reference evidence="3" key="1">
    <citation type="submission" date="2022-12" db="EMBL/GenBank/DDBJ databases">
        <authorList>
            <person name="Ruckert C."/>
            <person name="Busche T."/>
            <person name="Kalinowski J."/>
            <person name="Wittmann C."/>
        </authorList>
    </citation>
    <scope>NUCLEOTIDE SEQUENCE</scope>
    <source>
        <strain evidence="3">DSM 40467</strain>
    </source>
</reference>
<keyword evidence="2" id="KW-0732">Signal</keyword>
<proteinExistence type="predicted"/>
<feature type="region of interest" description="Disordered" evidence="1">
    <location>
        <begin position="155"/>
        <end position="179"/>
    </location>
</feature>
<name>A0ABY7KET6_9ACTN</name>
<evidence type="ECO:0000313" key="4">
    <source>
        <dbReference type="Proteomes" id="UP001164439"/>
    </source>
</evidence>
<sequence>MKTVSALKHVVAPALAAGVLVTAFAAPAVAQEPPGSTVVRSSGTVSLNARSGVSNYVTVSSASGRLIVEDQSGITAGPGCTRLSSTAAACGATATATRLAFSLGNWSDVLSVGVAVSSSVNAGSGTDVITTGGGNDSVNASDGVGGNDWVTCDGGSSDSAFADPGDSVSRDCERRFPLS</sequence>
<dbReference type="EMBL" id="CP114413">
    <property type="protein sequence ID" value="WAZ21454.1"/>
    <property type="molecule type" value="Genomic_DNA"/>
</dbReference>
<feature type="signal peptide" evidence="2">
    <location>
        <begin position="1"/>
        <end position="30"/>
    </location>
</feature>
<dbReference type="InterPro" id="IPR011049">
    <property type="entry name" value="Serralysin-like_metalloprot_C"/>
</dbReference>
<gene>
    <name evidence="3" type="ORF">STRCI_002628</name>
</gene>
<dbReference type="SUPFAM" id="SSF51120">
    <property type="entry name" value="beta-Roll"/>
    <property type="match status" value="1"/>
</dbReference>